<comment type="subcellular location">
    <subcellularLocation>
        <location evidence="1">Cell membrane</location>
        <topology evidence="1">Multi-pass membrane protein</topology>
    </subcellularLocation>
</comment>
<dbReference type="Pfam" id="PF02366">
    <property type="entry name" value="PMT"/>
    <property type="match status" value="1"/>
</dbReference>
<keyword evidence="6 8" id="KW-1133">Transmembrane helix</keyword>
<name>A0ABZ2J4R7_9CHLR</name>
<evidence type="ECO:0000256" key="8">
    <source>
        <dbReference type="SAM" id="Phobius"/>
    </source>
</evidence>
<proteinExistence type="predicted"/>
<feature type="transmembrane region" description="Helical" evidence="8">
    <location>
        <begin position="299"/>
        <end position="319"/>
    </location>
</feature>
<evidence type="ECO:0000256" key="7">
    <source>
        <dbReference type="ARBA" id="ARBA00023136"/>
    </source>
</evidence>
<evidence type="ECO:0000313" key="10">
    <source>
        <dbReference type="EMBL" id="WWX25865.1"/>
    </source>
</evidence>
<evidence type="ECO:0000256" key="4">
    <source>
        <dbReference type="ARBA" id="ARBA00022679"/>
    </source>
</evidence>
<feature type="domain" description="ArnT-like N-terminal" evidence="9">
    <location>
        <begin position="23"/>
        <end position="167"/>
    </location>
</feature>
<feature type="transmembrane region" description="Helical" evidence="8">
    <location>
        <begin position="325"/>
        <end position="343"/>
    </location>
</feature>
<feature type="transmembrane region" description="Helical" evidence="8">
    <location>
        <begin position="124"/>
        <end position="151"/>
    </location>
</feature>
<dbReference type="RefSeq" id="WP_338738449.1">
    <property type="nucleotide sequence ID" value="NZ_CP146612.1"/>
</dbReference>
<evidence type="ECO:0000256" key="6">
    <source>
        <dbReference type="ARBA" id="ARBA00022989"/>
    </source>
</evidence>
<evidence type="ECO:0000256" key="3">
    <source>
        <dbReference type="ARBA" id="ARBA00022676"/>
    </source>
</evidence>
<keyword evidence="7 8" id="KW-0472">Membrane</keyword>
<dbReference type="PANTHER" id="PTHR33908:SF11">
    <property type="entry name" value="MEMBRANE PROTEIN"/>
    <property type="match status" value="1"/>
</dbReference>
<dbReference type="Proteomes" id="UP001375370">
    <property type="component" value="Chromosome"/>
</dbReference>
<feature type="transmembrane region" description="Helical" evidence="8">
    <location>
        <begin position="268"/>
        <end position="292"/>
    </location>
</feature>
<dbReference type="GO" id="GO:0016757">
    <property type="term" value="F:glycosyltransferase activity"/>
    <property type="evidence" value="ECO:0007669"/>
    <property type="project" value="UniProtKB-KW"/>
</dbReference>
<keyword evidence="5 8" id="KW-0812">Transmembrane</keyword>
<feature type="transmembrane region" description="Helical" evidence="8">
    <location>
        <begin position="191"/>
        <end position="211"/>
    </location>
</feature>
<dbReference type="EMBL" id="CP146612">
    <property type="protein sequence ID" value="WWX25865.1"/>
    <property type="molecule type" value="Genomic_DNA"/>
</dbReference>
<sequence length="389" mass="43924">MKEKLRSFRRWPHFWLAVIITVSALLHLGLMWFPNELVLDEQYYIEGARSYLEGGALQQPEHPSLGKAFITAGVWLFGDNQFGWRFMPVLFGLAAILFFYLICRELKLSPTVTNIVTALFAFENSAFLMASVAMLDIFSIALMLGGFWAYLGRRYPLAAAILVLALLCKLTAALGIVAVGLHWLFFRRDRLLTVAASGLVAYLGIMALIPLTEVVLTGTWNNPFTRIGEIIYIPTTITFENSSHPSAIHPWQWVLTYQVMPFWWTPQYISAINPTIWLATLPTFFFTAWLGLSKKQEAAYFAAAWIFTTLIVWIILGFITDRITYIFYFAPVAGGVALAIGVFMDKAVNWGQERGRGRLVTRLIAVFVIIHLLFFLALSPFTGLWPVSA</sequence>
<keyword evidence="4 10" id="KW-0808">Transferase</keyword>
<evidence type="ECO:0000256" key="2">
    <source>
        <dbReference type="ARBA" id="ARBA00022475"/>
    </source>
</evidence>
<dbReference type="PANTHER" id="PTHR33908">
    <property type="entry name" value="MANNOSYLTRANSFERASE YKCB-RELATED"/>
    <property type="match status" value="1"/>
</dbReference>
<accession>A0ABZ2J4R7</accession>
<dbReference type="InterPro" id="IPR050297">
    <property type="entry name" value="LipidA_mod_glycosyltrf_83"/>
</dbReference>
<keyword evidence="3 10" id="KW-0328">Glycosyltransferase</keyword>
<organism evidence="10 11">
    <name type="scientific">Candidatus Dehalogenimonas loeffleri</name>
    <dbReference type="NCBI Taxonomy" id="3127115"/>
    <lineage>
        <taxon>Bacteria</taxon>
        <taxon>Bacillati</taxon>
        <taxon>Chloroflexota</taxon>
        <taxon>Dehalococcoidia</taxon>
        <taxon>Dehalococcoidales</taxon>
        <taxon>Dehalococcoidaceae</taxon>
        <taxon>Dehalogenimonas</taxon>
    </lineage>
</organism>
<feature type="transmembrane region" description="Helical" evidence="8">
    <location>
        <begin position="363"/>
        <end position="385"/>
    </location>
</feature>
<protein>
    <submittedName>
        <fullName evidence="10">Glycosyltransferase family 39 protein</fullName>
        <ecNumber evidence="10">2.4.-.-</ecNumber>
    </submittedName>
</protein>
<feature type="transmembrane region" description="Helical" evidence="8">
    <location>
        <begin position="157"/>
        <end position="184"/>
    </location>
</feature>
<feature type="transmembrane region" description="Helical" evidence="8">
    <location>
        <begin position="82"/>
        <end position="103"/>
    </location>
</feature>
<dbReference type="EC" id="2.4.-.-" evidence="10"/>
<feature type="transmembrane region" description="Helical" evidence="8">
    <location>
        <begin position="12"/>
        <end position="33"/>
    </location>
</feature>
<keyword evidence="11" id="KW-1185">Reference proteome</keyword>
<evidence type="ECO:0000313" key="11">
    <source>
        <dbReference type="Proteomes" id="UP001375370"/>
    </source>
</evidence>
<evidence type="ECO:0000256" key="5">
    <source>
        <dbReference type="ARBA" id="ARBA00022692"/>
    </source>
</evidence>
<reference evidence="10 11" key="1">
    <citation type="submission" date="2024-03" db="EMBL/GenBank/DDBJ databases">
        <title>A Dehalogenimonas Isolated from Estuarine Sediments Dihaloeliminates Chlorinated Alkanes.</title>
        <authorList>
            <person name="Yang Y."/>
            <person name="Wang H."/>
        </authorList>
    </citation>
    <scope>NUCLEOTIDE SEQUENCE [LARGE SCALE GENOMIC DNA]</scope>
    <source>
        <strain evidence="10 11">W</strain>
    </source>
</reference>
<dbReference type="InterPro" id="IPR003342">
    <property type="entry name" value="ArnT-like_N"/>
</dbReference>
<evidence type="ECO:0000256" key="1">
    <source>
        <dbReference type="ARBA" id="ARBA00004651"/>
    </source>
</evidence>
<keyword evidence="2" id="KW-1003">Cell membrane</keyword>
<gene>
    <name evidence="10" type="ORF">V8247_02525</name>
</gene>
<evidence type="ECO:0000259" key="9">
    <source>
        <dbReference type="Pfam" id="PF02366"/>
    </source>
</evidence>